<dbReference type="AlphaFoldDB" id="H8IN14"/>
<reference evidence="1 2" key="1">
    <citation type="journal article" date="2012" name="J. Bacteriol.">
        <title>Complete genome sequence of Mycobacterium intracellulare strain ATCC 13950T.</title>
        <authorList>
            <person name="Kim B.J."/>
            <person name="Choi B.S."/>
            <person name="Lim J.S."/>
            <person name="Choi I.Y."/>
            <person name="Lee J.H."/>
            <person name="Chun J."/>
            <person name="Kook Y.H."/>
            <person name="Kim B.J."/>
        </authorList>
    </citation>
    <scope>NUCLEOTIDE SEQUENCE [LARGE SCALE GENOMIC DNA]</scope>
    <source>
        <strain evidence="2">ATCC 13950 / DSM 43223 / JCM 6384 / NCTC 13025 / 3600</strain>
    </source>
</reference>
<gene>
    <name evidence="1" type="ordered locus">OCU_39780</name>
</gene>
<name>H8IN14_MYCIA</name>
<accession>H8IN14</accession>
<organism evidence="1 2">
    <name type="scientific">Mycobacterium intracellulare (strain ATCC 13950 / DSM 43223 / JCM 6384 / NCTC 13025 / 3600)</name>
    <dbReference type="NCBI Taxonomy" id="487521"/>
    <lineage>
        <taxon>Bacteria</taxon>
        <taxon>Bacillati</taxon>
        <taxon>Actinomycetota</taxon>
        <taxon>Actinomycetes</taxon>
        <taxon>Mycobacteriales</taxon>
        <taxon>Mycobacteriaceae</taxon>
        <taxon>Mycobacterium</taxon>
        <taxon>Mycobacterium avium complex (MAC)</taxon>
    </lineage>
</organism>
<evidence type="ECO:0000313" key="2">
    <source>
        <dbReference type="Proteomes" id="UP000008004"/>
    </source>
</evidence>
<dbReference type="KEGG" id="mia:OCU_39780"/>
<protein>
    <submittedName>
        <fullName evidence="1">Uncharacterized protein</fullName>
    </submittedName>
</protein>
<sequence length="57" mass="6172">MPALVSKSSDARFDDAEIRWSVGFPDHPEPGLAEQPLMPVHRASTRVVVASSENALV</sequence>
<evidence type="ECO:0000313" key="1">
    <source>
        <dbReference type="EMBL" id="AFC45197.1"/>
    </source>
</evidence>
<dbReference type="Proteomes" id="UP000008004">
    <property type="component" value="Chromosome"/>
</dbReference>
<dbReference type="HOGENOM" id="CLU_2991887_0_0_11"/>
<dbReference type="PATRIC" id="fig|487521.10.peg.3985"/>
<proteinExistence type="predicted"/>
<dbReference type="EMBL" id="CP003322">
    <property type="protein sequence ID" value="AFC45197.1"/>
    <property type="molecule type" value="Genomic_DNA"/>
</dbReference>